<evidence type="ECO:0000259" key="2">
    <source>
        <dbReference type="Pfam" id="PF01048"/>
    </source>
</evidence>
<feature type="region of interest" description="Disordered" evidence="1">
    <location>
        <begin position="1"/>
        <end position="22"/>
    </location>
</feature>
<feature type="compositionally biased region" description="Polar residues" evidence="1">
    <location>
        <begin position="12"/>
        <end position="21"/>
    </location>
</feature>
<evidence type="ECO:0000313" key="4">
    <source>
        <dbReference type="Proteomes" id="UP000403266"/>
    </source>
</evidence>
<evidence type="ECO:0000256" key="1">
    <source>
        <dbReference type="SAM" id="MobiDB-lite"/>
    </source>
</evidence>
<dbReference type="OrthoDB" id="6677713at2"/>
<dbReference type="AlphaFoldDB" id="A0A5N7MRB5"/>
<proteinExistence type="predicted"/>
<dbReference type="InterPro" id="IPR000845">
    <property type="entry name" value="Nucleoside_phosphorylase_d"/>
</dbReference>
<dbReference type="Proteomes" id="UP000403266">
    <property type="component" value="Unassembled WGS sequence"/>
</dbReference>
<organism evidence="3 4">
    <name type="scientific">Microvirga tunisiensis</name>
    <dbReference type="NCBI Taxonomy" id="2108360"/>
    <lineage>
        <taxon>Bacteria</taxon>
        <taxon>Pseudomonadati</taxon>
        <taxon>Pseudomonadota</taxon>
        <taxon>Alphaproteobacteria</taxon>
        <taxon>Hyphomicrobiales</taxon>
        <taxon>Methylobacteriaceae</taxon>
        <taxon>Microvirga</taxon>
    </lineage>
</organism>
<evidence type="ECO:0000313" key="3">
    <source>
        <dbReference type="EMBL" id="MPR29551.1"/>
    </source>
</evidence>
<dbReference type="PANTHER" id="PTHR46832:SF1">
    <property type="entry name" value="5'-METHYLTHIOADENOSINE_S-ADENOSYLHOMOCYSTEINE NUCLEOSIDASE"/>
    <property type="match status" value="1"/>
</dbReference>
<dbReference type="InterPro" id="IPR035994">
    <property type="entry name" value="Nucleoside_phosphorylase_sf"/>
</dbReference>
<dbReference type="GO" id="GO:0005829">
    <property type="term" value="C:cytosol"/>
    <property type="evidence" value="ECO:0007669"/>
    <property type="project" value="TreeGrafter"/>
</dbReference>
<dbReference type="RefSeq" id="WP_152716444.1">
    <property type="nucleotide sequence ID" value="NZ_VOSJ01000261.1"/>
</dbReference>
<feature type="compositionally biased region" description="Basic and acidic residues" evidence="1">
    <location>
        <begin position="1"/>
        <end position="10"/>
    </location>
</feature>
<sequence>MGSPRNEADRIQQPNPKSSQALELHPPTLHEFSGLDALHHRFQFDSEPTTLAGFQVWQGHVHDRARSIVLAQSGIGKVNAATLATILFTTFGCDDLIFSGVAGALTDLEVGSVVLVTRGATHDYGLVSDGVFTCVPVGDLPLPGIARPLRDLPRVPAQVEQTLEHLRDRMADKLTIRLGSVLYCIQTRTRLQDLGGEIVDMESAAVLEVGRRFDRGAYIIRTISDGAGDDSHLSYAEMAAMVAHNSALCVEDLLRIMP</sequence>
<accession>A0A5N7MRB5</accession>
<name>A0A5N7MRB5_9HYPH</name>
<comment type="caution">
    <text evidence="3">The sequence shown here is derived from an EMBL/GenBank/DDBJ whole genome shotgun (WGS) entry which is preliminary data.</text>
</comment>
<dbReference type="SUPFAM" id="SSF53167">
    <property type="entry name" value="Purine and uridine phosphorylases"/>
    <property type="match status" value="1"/>
</dbReference>
<keyword evidence="4" id="KW-1185">Reference proteome</keyword>
<dbReference type="Gene3D" id="3.40.50.1580">
    <property type="entry name" value="Nucleoside phosphorylase domain"/>
    <property type="match status" value="1"/>
</dbReference>
<dbReference type="GO" id="GO:0008782">
    <property type="term" value="F:adenosylhomocysteine nucleosidase activity"/>
    <property type="evidence" value="ECO:0007669"/>
    <property type="project" value="TreeGrafter"/>
</dbReference>
<dbReference type="Pfam" id="PF01048">
    <property type="entry name" value="PNP_UDP_1"/>
    <property type="match status" value="1"/>
</dbReference>
<protein>
    <submittedName>
        <fullName evidence="3">5'-methylthioadenosine/S-adenosylhomocysteine nucleosidase</fullName>
    </submittedName>
</protein>
<dbReference type="CDD" id="cd09008">
    <property type="entry name" value="MTAN"/>
    <property type="match status" value="1"/>
</dbReference>
<dbReference type="PANTHER" id="PTHR46832">
    <property type="entry name" value="5'-METHYLTHIOADENOSINE/S-ADENOSYLHOMOCYSTEINE NUCLEOSIDASE"/>
    <property type="match status" value="1"/>
</dbReference>
<dbReference type="GO" id="GO:0019284">
    <property type="term" value="P:L-methionine salvage from S-adenosylmethionine"/>
    <property type="evidence" value="ECO:0007669"/>
    <property type="project" value="TreeGrafter"/>
</dbReference>
<dbReference type="EMBL" id="VOSK01000241">
    <property type="protein sequence ID" value="MPR29551.1"/>
    <property type="molecule type" value="Genomic_DNA"/>
</dbReference>
<feature type="domain" description="Nucleoside phosphorylase" evidence="2">
    <location>
        <begin position="51"/>
        <end position="254"/>
    </location>
</feature>
<dbReference type="GO" id="GO:0008930">
    <property type="term" value="F:methylthioadenosine nucleosidase activity"/>
    <property type="evidence" value="ECO:0007669"/>
    <property type="project" value="TreeGrafter"/>
</dbReference>
<reference evidence="3 4" key="1">
    <citation type="journal article" date="2019" name="Syst. Appl. Microbiol.">
        <title>Microvirga tunisiensis sp. nov., a root nodule symbiotic bacterium isolated from Lupinus micranthus and L. luteus grown in Northern Tunisia.</title>
        <authorList>
            <person name="Msaddak A."/>
            <person name="Rejili M."/>
            <person name="Duran D."/>
            <person name="Mars M."/>
            <person name="Palacios J.M."/>
            <person name="Ruiz-Argueso T."/>
            <person name="Rey L."/>
            <person name="Imperial J."/>
        </authorList>
    </citation>
    <scope>NUCLEOTIDE SEQUENCE [LARGE SCALE GENOMIC DNA]</scope>
    <source>
        <strain evidence="3 4">Lmie10</strain>
    </source>
</reference>
<dbReference type="GO" id="GO:0009116">
    <property type="term" value="P:nucleoside metabolic process"/>
    <property type="evidence" value="ECO:0007669"/>
    <property type="project" value="InterPro"/>
</dbReference>
<gene>
    <name evidence="3" type="ORF">FS320_31795</name>
</gene>